<organism evidence="3 4">
    <name type="scientific">Oxynema aestuarii AP17</name>
    <dbReference type="NCBI Taxonomy" id="2064643"/>
    <lineage>
        <taxon>Bacteria</taxon>
        <taxon>Bacillati</taxon>
        <taxon>Cyanobacteriota</taxon>
        <taxon>Cyanophyceae</taxon>
        <taxon>Oscillatoriophycideae</taxon>
        <taxon>Oscillatoriales</taxon>
        <taxon>Oscillatoriaceae</taxon>
        <taxon>Oxynema</taxon>
        <taxon>Oxynema aestuarii</taxon>
    </lineage>
</organism>
<keyword evidence="2" id="KW-0732">Signal</keyword>
<name>A0A6H1U1C0_9CYAN</name>
<reference evidence="3 4" key="1">
    <citation type="submission" date="2020-04" db="EMBL/GenBank/DDBJ databases">
        <authorList>
            <person name="Basu S."/>
            <person name="Maruthanayagam V."/>
            <person name="Chakraborty S."/>
            <person name="Pramanik A."/>
            <person name="Mukherjee J."/>
            <person name="Brink B."/>
        </authorList>
    </citation>
    <scope>NUCLEOTIDE SEQUENCE [LARGE SCALE GENOMIC DNA]</scope>
    <source>
        <strain evidence="3 4">AP17</strain>
    </source>
</reference>
<feature type="region of interest" description="Disordered" evidence="1">
    <location>
        <begin position="22"/>
        <end position="43"/>
    </location>
</feature>
<proteinExistence type="predicted"/>
<gene>
    <name evidence="3" type="ORF">HCG48_20245</name>
</gene>
<dbReference type="KEGG" id="oxy:HCG48_20245"/>
<keyword evidence="4" id="KW-1185">Reference proteome</keyword>
<dbReference type="EMBL" id="CP051167">
    <property type="protein sequence ID" value="QIZ72634.1"/>
    <property type="molecule type" value="Genomic_DNA"/>
</dbReference>
<dbReference type="AlphaFoldDB" id="A0A6H1U1C0"/>
<dbReference type="Proteomes" id="UP000500857">
    <property type="component" value="Chromosome"/>
</dbReference>
<evidence type="ECO:0000256" key="2">
    <source>
        <dbReference type="SAM" id="SignalP"/>
    </source>
</evidence>
<feature type="signal peptide" evidence="2">
    <location>
        <begin position="1"/>
        <end position="19"/>
    </location>
</feature>
<evidence type="ECO:0000256" key="1">
    <source>
        <dbReference type="SAM" id="MobiDB-lite"/>
    </source>
</evidence>
<evidence type="ECO:0000313" key="4">
    <source>
        <dbReference type="Proteomes" id="UP000500857"/>
    </source>
</evidence>
<sequence>MNKPTFTVATLAAIAIASATVGCESNQPPPTGTEQSPSGEPGTLALRANGEDFVRQGFVSKDGWQINFDRVAVHLSNVTAYQTDPPYNAEAGGPIRGQTEITLVEAKTVDLAAGDATAEPILVGEVSAPAGQYNALAWTLAKAPEEAEGGYPLVLEGTAQKDGETVEFILKIEDEITFHCGEFVGDERKGIVQPASDAEVEATFHFDHLFGDGELPPEDELNQGAIGFEPLAALAQQGKVETDLSQLKQTSPATYEKIEQILPSLGHVGEGHCHAMPKS</sequence>
<accession>A0A6H1U1C0</accession>
<dbReference type="PROSITE" id="PS51257">
    <property type="entry name" value="PROKAR_LIPOPROTEIN"/>
    <property type="match status" value="1"/>
</dbReference>
<feature type="chain" id="PRO_5026270074" evidence="2">
    <location>
        <begin position="20"/>
        <end position="279"/>
    </location>
</feature>
<dbReference type="RefSeq" id="WP_168570782.1">
    <property type="nucleotide sequence ID" value="NZ_CP051167.1"/>
</dbReference>
<evidence type="ECO:0000313" key="3">
    <source>
        <dbReference type="EMBL" id="QIZ72634.1"/>
    </source>
</evidence>
<protein>
    <submittedName>
        <fullName evidence="3">DUF4382 domain-containing protein</fullName>
    </submittedName>
</protein>